<accession>A0A8H5HSH9</accession>
<dbReference type="GO" id="GO:0034511">
    <property type="term" value="F:U3 snoRNA binding"/>
    <property type="evidence" value="ECO:0007669"/>
    <property type="project" value="InterPro"/>
</dbReference>
<dbReference type="AlphaFoldDB" id="A0A8H5HSH9"/>
<feature type="region of interest" description="Disordered" evidence="6">
    <location>
        <begin position="1"/>
        <end position="89"/>
    </location>
</feature>
<keyword evidence="8" id="KW-1185">Reference proteome</keyword>
<comment type="subcellular location">
    <subcellularLocation>
        <location evidence="1">Nucleus</location>
    </subcellularLocation>
</comment>
<feature type="compositionally biased region" description="Polar residues" evidence="6">
    <location>
        <begin position="33"/>
        <end position="47"/>
    </location>
</feature>
<evidence type="ECO:0000313" key="8">
    <source>
        <dbReference type="Proteomes" id="UP000518752"/>
    </source>
</evidence>
<dbReference type="InterPro" id="IPR036322">
    <property type="entry name" value="WD40_repeat_dom_sf"/>
</dbReference>
<dbReference type="InterPro" id="IPR011044">
    <property type="entry name" value="Quino_amine_DH_bsu"/>
</dbReference>
<feature type="repeat" description="WD" evidence="5">
    <location>
        <begin position="555"/>
        <end position="596"/>
    </location>
</feature>
<evidence type="ECO:0000256" key="5">
    <source>
        <dbReference type="PROSITE-ProRule" id="PRU00221"/>
    </source>
</evidence>
<dbReference type="SUPFAM" id="SSF50978">
    <property type="entry name" value="WD40 repeat-like"/>
    <property type="match status" value="1"/>
</dbReference>
<sequence length="742" mass="80047">MPDSFFASNKPRKRKRTQSSSLQGSSKTKKTRNTLNSAVGTKRPGNTKTKDPDEDLGSDQTSDSGDDDHSRLLSDLEDGLDSDDDPDETPAEKRLRLAQLYLDGVKEDLAANSGDFDAAEIDRELISSRLRGVQYQGKVHLFVADQFAAANSSQLRVKGHRLSCTAAVASPVASSSATPGFHLFTAGKEGHIFKWDLQSGKKLGSMYKLKPDQAKGKSKRKGKRKADATQNAGHTSSVTSLALTTDGTYLASGSIDKRAGVWDARVCQWITGFTHKDTVSSLSFRTNTNSASESSSAHTLYTASFDRTVKLWTLPVASPPNTSTLGSNPKESAAPLQNMGYIETLFGHQDQILALDCLPSLPTLSPIPASSSVRRLPSMNNASNLPNPASLGSAITHSRHPLSTPAETLLTVGARDKTARFWKVPEETQLVFRGGAATFSGTSSEGAKTKRDKLRDVLEGKMDALASDAEESEDEGVKGRNKEGHKYIEGSLESVTMIDETTFLTGGDSGSISLWSSSKKKPVFTYGVAHGVYDPSEKANRYGSEDEGNEDDIRIPPHPRWITALASLRYSNLFASGSYDGTIRLWKLSATSSKKNSEGQLSTFSLLSTIPCAGVVNSLQFITPEENFWVGANWAFSAASPLNPANPQANATTLPTKRNSGARPLLLVASVGQEYRFGRWVCLKRQAVEISSSHSNLQDEDTLMDAVQLNGAAEENSSNLKIVPVRNGAVVWALFPSGWGET</sequence>
<comment type="caution">
    <text evidence="7">The sequence shown here is derived from an EMBL/GenBank/DDBJ whole genome shotgun (WGS) entry which is preliminary data.</text>
</comment>
<reference evidence="7 8" key="1">
    <citation type="journal article" date="2020" name="ISME J.">
        <title>Uncovering the hidden diversity of litter-decomposition mechanisms in mushroom-forming fungi.</title>
        <authorList>
            <person name="Floudas D."/>
            <person name="Bentzer J."/>
            <person name="Ahren D."/>
            <person name="Johansson T."/>
            <person name="Persson P."/>
            <person name="Tunlid A."/>
        </authorList>
    </citation>
    <scope>NUCLEOTIDE SEQUENCE [LARGE SCALE GENOMIC DNA]</scope>
    <source>
        <strain evidence="7 8">CBS 406.79</strain>
    </source>
</reference>
<name>A0A8H5HSH9_9AGAR</name>
<dbReference type="SUPFAM" id="SSF50969">
    <property type="entry name" value="YVTN repeat-like/Quinoprotein amine dehydrogenase"/>
    <property type="match status" value="1"/>
</dbReference>
<evidence type="ECO:0000256" key="4">
    <source>
        <dbReference type="ARBA" id="ARBA00023242"/>
    </source>
</evidence>
<dbReference type="GO" id="GO:0032040">
    <property type="term" value="C:small-subunit processome"/>
    <property type="evidence" value="ECO:0007669"/>
    <property type="project" value="TreeGrafter"/>
</dbReference>
<keyword evidence="4" id="KW-0539">Nucleus</keyword>
<feature type="compositionally biased region" description="Polar residues" evidence="6">
    <location>
        <begin position="228"/>
        <end position="237"/>
    </location>
</feature>
<feature type="repeat" description="WD" evidence="5">
    <location>
        <begin position="231"/>
        <end position="263"/>
    </location>
</feature>
<feature type="region of interest" description="Disordered" evidence="6">
    <location>
        <begin position="379"/>
        <end position="399"/>
    </location>
</feature>
<dbReference type="InterPro" id="IPR039241">
    <property type="entry name" value="Rrp9-like"/>
</dbReference>
<feature type="region of interest" description="Disordered" evidence="6">
    <location>
        <begin position="208"/>
        <end position="237"/>
    </location>
</feature>
<evidence type="ECO:0008006" key="9">
    <source>
        <dbReference type="Google" id="ProtNLM"/>
    </source>
</evidence>
<evidence type="ECO:0000256" key="3">
    <source>
        <dbReference type="ARBA" id="ARBA00022737"/>
    </source>
</evidence>
<dbReference type="InterPro" id="IPR001680">
    <property type="entry name" value="WD40_rpt"/>
</dbReference>
<dbReference type="PROSITE" id="PS50082">
    <property type="entry name" value="WD_REPEATS_2"/>
    <property type="match status" value="2"/>
</dbReference>
<evidence type="ECO:0000256" key="6">
    <source>
        <dbReference type="SAM" id="MobiDB-lite"/>
    </source>
</evidence>
<evidence type="ECO:0000313" key="7">
    <source>
        <dbReference type="EMBL" id="KAF5388694.1"/>
    </source>
</evidence>
<dbReference type="Gene3D" id="2.130.10.10">
    <property type="entry name" value="YVTN repeat-like/Quinoprotein amine dehydrogenase"/>
    <property type="match status" value="1"/>
</dbReference>
<proteinExistence type="predicted"/>
<dbReference type="PROSITE" id="PS50294">
    <property type="entry name" value="WD_REPEATS_REGION"/>
    <property type="match status" value="2"/>
</dbReference>
<keyword evidence="2 5" id="KW-0853">WD repeat</keyword>
<feature type="compositionally biased region" description="Acidic residues" evidence="6">
    <location>
        <begin position="75"/>
        <end position="89"/>
    </location>
</feature>
<organism evidence="7 8">
    <name type="scientific">Collybiopsis confluens</name>
    <dbReference type="NCBI Taxonomy" id="2823264"/>
    <lineage>
        <taxon>Eukaryota</taxon>
        <taxon>Fungi</taxon>
        <taxon>Dikarya</taxon>
        <taxon>Basidiomycota</taxon>
        <taxon>Agaricomycotina</taxon>
        <taxon>Agaricomycetes</taxon>
        <taxon>Agaricomycetidae</taxon>
        <taxon>Agaricales</taxon>
        <taxon>Marasmiineae</taxon>
        <taxon>Omphalotaceae</taxon>
        <taxon>Collybiopsis</taxon>
    </lineage>
</organism>
<dbReference type="PANTHER" id="PTHR19865">
    <property type="entry name" value="U3 SMALL NUCLEOLAR RNA INTERACTING PROTEIN 2"/>
    <property type="match status" value="1"/>
</dbReference>
<protein>
    <recommendedName>
        <fullName evidence="9">WD40 repeat-like protein</fullName>
    </recommendedName>
</protein>
<dbReference type="PRINTS" id="PR00320">
    <property type="entry name" value="GPROTEINBRPT"/>
</dbReference>
<evidence type="ECO:0000256" key="1">
    <source>
        <dbReference type="ARBA" id="ARBA00004123"/>
    </source>
</evidence>
<evidence type="ECO:0000256" key="2">
    <source>
        <dbReference type="ARBA" id="ARBA00022574"/>
    </source>
</evidence>
<dbReference type="InterPro" id="IPR020472">
    <property type="entry name" value="WD40_PAC1"/>
</dbReference>
<dbReference type="InterPro" id="IPR015943">
    <property type="entry name" value="WD40/YVTN_repeat-like_dom_sf"/>
</dbReference>
<dbReference type="OrthoDB" id="189968at2759"/>
<dbReference type="SMART" id="SM00320">
    <property type="entry name" value="WD40"/>
    <property type="match status" value="6"/>
</dbReference>
<dbReference type="Pfam" id="PF00400">
    <property type="entry name" value="WD40"/>
    <property type="match status" value="3"/>
</dbReference>
<dbReference type="PANTHER" id="PTHR19865:SF0">
    <property type="entry name" value="U3 SMALL NUCLEOLAR RNA-INTERACTING PROTEIN 2"/>
    <property type="match status" value="1"/>
</dbReference>
<keyword evidence="3" id="KW-0677">Repeat</keyword>
<dbReference type="EMBL" id="JAACJN010000028">
    <property type="protein sequence ID" value="KAF5388694.1"/>
    <property type="molecule type" value="Genomic_DNA"/>
</dbReference>
<dbReference type="Proteomes" id="UP000518752">
    <property type="component" value="Unassembled WGS sequence"/>
</dbReference>
<gene>
    <name evidence="7" type="ORF">D9757_004846</name>
</gene>